<protein>
    <submittedName>
        <fullName evidence="1">Uncharacterized protein</fullName>
    </submittedName>
</protein>
<proteinExistence type="predicted"/>
<comment type="caution">
    <text evidence="1">The sequence shown here is derived from an EMBL/GenBank/DDBJ whole genome shotgun (WGS) entry which is preliminary data.</text>
</comment>
<sequence length="42" mass="4652">MKKISAAAILILKSAPQSAGFEVLGKLSFDISDLEKYRRLEI</sequence>
<accession>A0ACB0ZG41</accession>
<organism evidence="1 2">
    <name type="scientific">Meloidogyne enterolobii</name>
    <name type="common">Root-knot nematode worm</name>
    <name type="synonym">Meloidogyne mayaguensis</name>
    <dbReference type="NCBI Taxonomy" id="390850"/>
    <lineage>
        <taxon>Eukaryota</taxon>
        <taxon>Metazoa</taxon>
        <taxon>Ecdysozoa</taxon>
        <taxon>Nematoda</taxon>
        <taxon>Chromadorea</taxon>
        <taxon>Rhabditida</taxon>
        <taxon>Tylenchina</taxon>
        <taxon>Tylenchomorpha</taxon>
        <taxon>Tylenchoidea</taxon>
        <taxon>Meloidogynidae</taxon>
        <taxon>Meloidogyninae</taxon>
        <taxon>Meloidogyne</taxon>
    </lineage>
</organism>
<name>A0ACB0ZG41_MELEN</name>
<evidence type="ECO:0000313" key="1">
    <source>
        <dbReference type="EMBL" id="CAK5077900.1"/>
    </source>
</evidence>
<reference evidence="1" key="1">
    <citation type="submission" date="2023-11" db="EMBL/GenBank/DDBJ databases">
        <authorList>
            <person name="Poullet M."/>
        </authorList>
    </citation>
    <scope>NUCLEOTIDE SEQUENCE</scope>
    <source>
        <strain evidence="1">E1834</strain>
    </source>
</reference>
<gene>
    <name evidence="1" type="ORF">MENTE1834_LOCUS24920</name>
</gene>
<keyword evidence="2" id="KW-1185">Reference proteome</keyword>
<dbReference type="Proteomes" id="UP001497535">
    <property type="component" value="Unassembled WGS sequence"/>
</dbReference>
<evidence type="ECO:0000313" key="2">
    <source>
        <dbReference type="Proteomes" id="UP001497535"/>
    </source>
</evidence>
<dbReference type="EMBL" id="CAVMJV010000034">
    <property type="protein sequence ID" value="CAK5077900.1"/>
    <property type="molecule type" value="Genomic_DNA"/>
</dbReference>